<dbReference type="Proteomes" id="UP001162164">
    <property type="component" value="Unassembled WGS sequence"/>
</dbReference>
<dbReference type="SUPFAM" id="SSF50978">
    <property type="entry name" value="WD40 repeat-like"/>
    <property type="match status" value="2"/>
</dbReference>
<keyword evidence="14" id="KW-1185">Reference proteome</keyword>
<feature type="domain" description="IF140 C-terminal TPR" evidence="11">
    <location>
        <begin position="1329"/>
        <end position="1430"/>
    </location>
</feature>
<dbReference type="Pfam" id="PF24762">
    <property type="entry name" value="TPR_IF140-IFT172"/>
    <property type="match status" value="1"/>
</dbReference>
<evidence type="ECO:0000256" key="6">
    <source>
        <dbReference type="ARBA" id="ARBA00023273"/>
    </source>
</evidence>
<feature type="repeat" description="TPR" evidence="8">
    <location>
        <begin position="1062"/>
        <end position="1095"/>
    </location>
</feature>
<comment type="caution">
    <text evidence="13">The sequence shown here is derived from an EMBL/GenBank/DDBJ whole genome shotgun (WGS) entry which is preliminary data.</text>
</comment>
<evidence type="ECO:0000256" key="8">
    <source>
        <dbReference type="PROSITE-ProRule" id="PRU00339"/>
    </source>
</evidence>
<dbReference type="PROSITE" id="PS50005">
    <property type="entry name" value="TPR"/>
    <property type="match status" value="1"/>
</dbReference>
<dbReference type="SMART" id="SM00320">
    <property type="entry name" value="WD40"/>
    <property type="match status" value="3"/>
</dbReference>
<protein>
    <submittedName>
        <fullName evidence="13">Uncharacterized protein</fullName>
    </submittedName>
</protein>
<proteinExistence type="predicted"/>
<feature type="domain" description="IFT140 first beta-propeller" evidence="9">
    <location>
        <begin position="318"/>
        <end position="446"/>
    </location>
</feature>
<dbReference type="InterPro" id="IPR056155">
    <property type="entry name" value="Beta-prop_IFT140_2nd"/>
</dbReference>
<dbReference type="InterPro" id="IPR036322">
    <property type="entry name" value="WD40_repeat_dom_sf"/>
</dbReference>
<feature type="domain" description="IFT140 second beta-propeller" evidence="10">
    <location>
        <begin position="455"/>
        <end position="801"/>
    </location>
</feature>
<dbReference type="InterPro" id="IPR056154">
    <property type="entry name" value="Beta-prop_IFT140_1st"/>
</dbReference>
<organism evidence="13 14">
    <name type="scientific">Molorchus minor</name>
    <dbReference type="NCBI Taxonomy" id="1323400"/>
    <lineage>
        <taxon>Eukaryota</taxon>
        <taxon>Metazoa</taxon>
        <taxon>Ecdysozoa</taxon>
        <taxon>Arthropoda</taxon>
        <taxon>Hexapoda</taxon>
        <taxon>Insecta</taxon>
        <taxon>Pterygota</taxon>
        <taxon>Neoptera</taxon>
        <taxon>Endopterygota</taxon>
        <taxon>Coleoptera</taxon>
        <taxon>Polyphaga</taxon>
        <taxon>Cucujiformia</taxon>
        <taxon>Chrysomeloidea</taxon>
        <taxon>Cerambycidae</taxon>
        <taxon>Lamiinae</taxon>
        <taxon>Monochamini</taxon>
        <taxon>Molorchus</taxon>
    </lineage>
</organism>
<dbReference type="Gene3D" id="1.25.40.470">
    <property type="match status" value="2"/>
</dbReference>
<dbReference type="InterPro" id="IPR011990">
    <property type="entry name" value="TPR-like_helical_dom_sf"/>
</dbReference>
<dbReference type="Pfam" id="PF24760">
    <property type="entry name" value="TPR_IF140_C"/>
    <property type="match status" value="1"/>
</dbReference>
<keyword evidence="3" id="KW-0677">Repeat</keyword>
<evidence type="ECO:0000256" key="4">
    <source>
        <dbReference type="ARBA" id="ARBA00022803"/>
    </source>
</evidence>
<evidence type="ECO:0000259" key="10">
    <source>
        <dbReference type="Pfam" id="PF23385"/>
    </source>
</evidence>
<dbReference type="Gene3D" id="2.130.10.10">
    <property type="entry name" value="YVTN repeat-like/Quinoprotein amine dehydrogenase"/>
    <property type="match status" value="2"/>
</dbReference>
<dbReference type="InterPro" id="IPR001680">
    <property type="entry name" value="WD40_rpt"/>
</dbReference>
<evidence type="ECO:0000313" key="13">
    <source>
        <dbReference type="EMBL" id="KAJ8978265.1"/>
    </source>
</evidence>
<dbReference type="InterPro" id="IPR056168">
    <property type="entry name" value="TPR_IF140/IFT172/WDR19"/>
</dbReference>
<name>A0ABQ9JJA0_9CUCU</name>
<dbReference type="EMBL" id="JAPWTJ010000460">
    <property type="protein sequence ID" value="KAJ8978265.1"/>
    <property type="molecule type" value="Genomic_DNA"/>
</dbReference>
<evidence type="ECO:0000256" key="3">
    <source>
        <dbReference type="ARBA" id="ARBA00022737"/>
    </source>
</evidence>
<evidence type="ECO:0000256" key="5">
    <source>
        <dbReference type="ARBA" id="ARBA00023069"/>
    </source>
</evidence>
<dbReference type="PANTHER" id="PTHR15722">
    <property type="entry name" value="IFT140/172-RELATED"/>
    <property type="match status" value="1"/>
</dbReference>
<dbReference type="Pfam" id="PF23383">
    <property type="entry name" value="Beta-prop_IFT140_1st"/>
    <property type="match status" value="2"/>
</dbReference>
<sequence>MSLYFENPVNFPEPGSISVNGIWHPNAPLLAVSSFSQDRGGFAIIFDELGESLKDVNYPVHRSYQVTALAWHPEKTILTTGWENGELKVWNGNDKDFINVVGPHKAPITLLEFSEKGGRLVSCDATGSVVGWKVDGKGETNMSFHLDLKETITHLTFRMTVKNNLDFDVEGLAKAAVNGDEHALDMFSNWRPKTTARKFRIKEGSDNINFLVATQSGSIYYVNTAGSCTEVLNTDGMPLSYIIYHPIKDVVVVMMEGLTIGLFSVDYQGHLTEVTKVKLSGRVQSRSIGNQGLVWAGNTSLAVLTGESRILGVLCTFVESNNFLHQTGELTVRIWDTDTNDNYVLPTSMKLYANDEKSHTVNEIFTCLAYSQLNQTLCAGTNIGRIYFWTRKPDPPPSDSPEDGWELNNVNTISGTIKQLMWGSVILRLPLLSVNCVTAVYIMKEQNICCSFSEKIWATQKTASQVLLETENSNYLLQLESQVTDMAVSENALMLTNGRDVVVYEIEWGRIEGGSESNVGGDHLEGDSNEFSVKELNKFNCDNDGLITYDKTIITINSKAVTLYSYQGSILNSISSGLSEGEPIGMDVTGHYLTIFTMEGFLKIYDLSEPQPKLISPVRNVYDMTSDFGEIIQAKSNATGTRVAMTLAAANLIPDGKLYVWQIENDDVITMIFSERNDTDDGLEEGDKNVDDNGNIGDDVRLAFDEICRNRIPLTICWDKEDSRLLVCNARKLKLPNGKKGFLMRSKSMGDEKKNLREEDHIVVTMFVSTENGLRIHDIRVADPDARLLACATPYVVMLQKLSIVREVMGDFGGLEKCDKNTRDAVLDFSYNLSLGNMDAAFKAIKLVQNSGVWLSLARMCVKTRRLDVAGVCLGHMGNAMAARALRLAMADESLPLEAKVAILAIHLGMLDEAEQLYIQCNRYDLQNKLLRNRNKMDAAHAVAESKDRINLRNTEHAWARALEDAGDLKEAAVRYERANTHLYDVPRMLSDHPQQLQAYMSKTKNKELLKWWGQYVESQGDMRLALKIYSNAGDVYSQVRVLCFLGEESAASALARSNSDKAAYYHMARYYETIGNYEEAINFFTKATAYCNAVRLCKENNMAEELWNLGLVVSDREKIDCAKYFEDQTDLEKAVVLYHRGGMLHKALDLAFKTQQYEILQEIATQLNSSSDPALVEKCAEYFVTNEQFDKAVDLLAIAKKYKEAISLCMNHNVQLTEDLVEKLTPEKGLVDEETRLNILENLAESLMLQGDYHLATKKFTQAGDKVRAMKALLKSGDTEKIIFFAGVSRQREIYIMAANYLQSLDWQNQPEVLRNIITFYSKGKALDLLANFYVACAQVEIDEFQNYEKAFGALTEASRCLQKISNPRDPRQIQRASEIVQQRLTMVKRFVDIRRLFERGDSQAGMTQCRQLLMTGGEELEVAVRRGGYFCPDDPPLRKIGQLFGSEAALRRFLNATGNTPITYYLNKDLIEALAQGLGVPVSSIVPVTSRAAVASNEDAETVEEIIEE</sequence>
<comment type="subcellular location">
    <subcellularLocation>
        <location evidence="1">Cell projection</location>
        <location evidence="1">Cilium</location>
    </subcellularLocation>
</comment>
<evidence type="ECO:0000256" key="7">
    <source>
        <dbReference type="PROSITE-ProRule" id="PRU00221"/>
    </source>
</evidence>
<keyword evidence="6" id="KW-0966">Cell projection</keyword>
<keyword evidence="5" id="KW-0969">Cilium</keyword>
<dbReference type="InterPro" id="IPR015943">
    <property type="entry name" value="WD40/YVTN_repeat-like_dom_sf"/>
</dbReference>
<dbReference type="PANTHER" id="PTHR15722:SF7">
    <property type="entry name" value="INTRAFLAGELLAR TRANSPORT PROTEIN 140 HOMOLOG"/>
    <property type="match status" value="1"/>
</dbReference>
<evidence type="ECO:0000256" key="1">
    <source>
        <dbReference type="ARBA" id="ARBA00004138"/>
    </source>
</evidence>
<evidence type="ECO:0000313" key="14">
    <source>
        <dbReference type="Proteomes" id="UP001162164"/>
    </source>
</evidence>
<keyword evidence="2 7" id="KW-0853">WD repeat</keyword>
<dbReference type="Pfam" id="PF23385">
    <property type="entry name" value="Beta-prop_IFT140_2nd"/>
    <property type="match status" value="1"/>
</dbReference>
<dbReference type="SUPFAM" id="SSF48452">
    <property type="entry name" value="TPR-like"/>
    <property type="match status" value="1"/>
</dbReference>
<feature type="repeat" description="WD" evidence="7">
    <location>
        <begin position="66"/>
        <end position="100"/>
    </location>
</feature>
<dbReference type="InterPro" id="IPR056156">
    <property type="entry name" value="TPR_IF140_C"/>
</dbReference>
<evidence type="ECO:0000256" key="2">
    <source>
        <dbReference type="ARBA" id="ARBA00022574"/>
    </source>
</evidence>
<evidence type="ECO:0000259" key="11">
    <source>
        <dbReference type="Pfam" id="PF24760"/>
    </source>
</evidence>
<dbReference type="PROSITE" id="PS50082">
    <property type="entry name" value="WD_REPEATS_2"/>
    <property type="match status" value="1"/>
</dbReference>
<accession>A0ABQ9JJA0</accession>
<gene>
    <name evidence="13" type="ORF">NQ317_012623</name>
</gene>
<feature type="domain" description="IFT140 first beta-propeller" evidence="9">
    <location>
        <begin position="3"/>
        <end position="310"/>
    </location>
</feature>
<feature type="domain" description="IF140/IFT172/WDR19 TPR" evidence="12">
    <location>
        <begin position="836"/>
        <end position="1321"/>
    </location>
</feature>
<evidence type="ECO:0000259" key="12">
    <source>
        <dbReference type="Pfam" id="PF24762"/>
    </source>
</evidence>
<reference evidence="13" key="1">
    <citation type="journal article" date="2023" name="Insect Mol. Biol.">
        <title>Genome sequencing provides insights into the evolution of gene families encoding plant cell wall-degrading enzymes in longhorned beetles.</title>
        <authorList>
            <person name="Shin N.R."/>
            <person name="Okamura Y."/>
            <person name="Kirsch R."/>
            <person name="Pauchet Y."/>
        </authorList>
    </citation>
    <scope>NUCLEOTIDE SEQUENCE</scope>
    <source>
        <strain evidence="13">MMC_N1</strain>
    </source>
</reference>
<dbReference type="InterPro" id="IPR019734">
    <property type="entry name" value="TPR_rpt"/>
</dbReference>
<evidence type="ECO:0000259" key="9">
    <source>
        <dbReference type="Pfam" id="PF23383"/>
    </source>
</evidence>
<keyword evidence="4 8" id="KW-0802">TPR repeat</keyword>